<dbReference type="Proteomes" id="UP000003434">
    <property type="component" value="Unassembled WGS sequence"/>
</dbReference>
<sequence length="40" mass="4823">MFFEFGADNRNTAILLGLHKDIYKFLYQQKIKIKNFKSLQ</sequence>
<dbReference type="HOGENOM" id="CLU_3291699_0_0_9"/>
<evidence type="ECO:0000313" key="2">
    <source>
        <dbReference type="Proteomes" id="UP000003434"/>
    </source>
</evidence>
<gene>
    <name evidence="1" type="ORF">HMPREF0381_0660</name>
</gene>
<organism evidence="1 2">
    <name type="scientific">Lachnoanaerobaculum saburreum DSM 3986</name>
    <dbReference type="NCBI Taxonomy" id="887325"/>
    <lineage>
        <taxon>Bacteria</taxon>
        <taxon>Bacillati</taxon>
        <taxon>Bacillota</taxon>
        <taxon>Clostridia</taxon>
        <taxon>Lachnospirales</taxon>
        <taxon>Lachnospiraceae</taxon>
        <taxon>Lachnoanaerobaculum</taxon>
    </lineage>
</organism>
<accession>E6LL25</accession>
<evidence type="ECO:0000313" key="1">
    <source>
        <dbReference type="EMBL" id="EFU77484.1"/>
    </source>
</evidence>
<dbReference type="AlphaFoldDB" id="E6LL25"/>
<comment type="caution">
    <text evidence="1">The sequence shown here is derived from an EMBL/GenBank/DDBJ whole genome shotgun (WGS) entry which is preliminary data.</text>
</comment>
<name>E6LL25_9FIRM</name>
<proteinExistence type="predicted"/>
<reference evidence="1 2" key="1">
    <citation type="submission" date="2010-12" db="EMBL/GenBank/DDBJ databases">
        <authorList>
            <person name="Muzny D."/>
            <person name="Qin X."/>
            <person name="Deng J."/>
            <person name="Jiang H."/>
            <person name="Liu Y."/>
            <person name="Qu J."/>
            <person name="Song X.-Z."/>
            <person name="Zhang L."/>
            <person name="Thornton R."/>
            <person name="Coyle M."/>
            <person name="Francisco L."/>
            <person name="Jackson L."/>
            <person name="Javaid M."/>
            <person name="Korchina V."/>
            <person name="Kovar C."/>
            <person name="Mata R."/>
            <person name="Mathew T."/>
            <person name="Ngo R."/>
            <person name="Nguyen L."/>
            <person name="Nguyen N."/>
            <person name="Okwuonu G."/>
            <person name="Ongeri F."/>
            <person name="Pham C."/>
            <person name="Simmons D."/>
            <person name="Wilczek-Boney K."/>
            <person name="Hale W."/>
            <person name="Jakkamsetti A."/>
            <person name="Pham P."/>
            <person name="Ruth R."/>
            <person name="San Lucas F."/>
            <person name="Warren J."/>
            <person name="Zhang J."/>
            <person name="Zhao Z."/>
            <person name="Zhou C."/>
            <person name="Zhu D."/>
            <person name="Lee S."/>
            <person name="Bess C."/>
            <person name="Blankenburg K."/>
            <person name="Forbes L."/>
            <person name="Fu Q."/>
            <person name="Gubbala S."/>
            <person name="Hirani K."/>
            <person name="Jayaseelan J.C."/>
            <person name="Lara F."/>
            <person name="Munidasa M."/>
            <person name="Palculict T."/>
            <person name="Patil S."/>
            <person name="Pu L.-L."/>
            <person name="Saada N."/>
            <person name="Tang L."/>
            <person name="Weissenberger G."/>
            <person name="Zhu Y."/>
            <person name="Hemphill L."/>
            <person name="Shang Y."/>
            <person name="Youmans B."/>
            <person name="Ayvaz T."/>
            <person name="Ross M."/>
            <person name="Santibanez J."/>
            <person name="Aqrawi P."/>
            <person name="Gross S."/>
            <person name="Joshi V."/>
            <person name="Fowler G."/>
            <person name="Nazareth L."/>
            <person name="Reid J."/>
            <person name="Worley K."/>
            <person name="Petrosino J."/>
            <person name="Highlander S."/>
            <person name="Gibbs R."/>
        </authorList>
    </citation>
    <scope>NUCLEOTIDE SEQUENCE [LARGE SCALE GENOMIC DNA]</scope>
    <source>
        <strain evidence="1 2">DSM 3986</strain>
    </source>
</reference>
<protein>
    <submittedName>
        <fullName evidence="1">Uncharacterized protein</fullName>
    </submittedName>
</protein>
<dbReference type="EMBL" id="AEPW01000016">
    <property type="protein sequence ID" value="EFU77484.1"/>
    <property type="molecule type" value="Genomic_DNA"/>
</dbReference>